<accession>A0ABS7XNA9</accession>
<dbReference type="Proteomes" id="UP001198901">
    <property type="component" value="Unassembled WGS sequence"/>
</dbReference>
<proteinExistence type="predicted"/>
<protein>
    <recommendedName>
        <fullName evidence="4">Outer membrane beta-barrel protein</fullName>
    </recommendedName>
</protein>
<comment type="caution">
    <text evidence="2">The sequence shown here is derived from an EMBL/GenBank/DDBJ whole genome shotgun (WGS) entry which is preliminary data.</text>
</comment>
<reference evidence="3" key="1">
    <citation type="submission" date="2023-07" db="EMBL/GenBank/DDBJ databases">
        <authorList>
            <person name="Yue Y."/>
        </authorList>
    </citation>
    <scope>NUCLEOTIDE SEQUENCE [LARGE SCALE GENOMIC DNA]</scope>
    <source>
        <strain evidence="3">D23</strain>
    </source>
</reference>
<sequence length="1141" mass="130041">MKQALVLFLLLFSFLGKAQENRGNYRTKKLAVRDSIKIDTVSINPSYLVVKNKTGAVLDSTLYSIDFSKATMSLRAPISADTIVIDYLRYPNFITKEYKQLDESIIVSRSSSLRKLYQLENTSGKDIFTPFDGLTTSGSISRGVTVGNNQNSVLNSELDLQISGKLSDKVSLRASIQDANIPLQESGYSQRLDEFDQVFIELFSDSWNIRAGDIDLINNESYFAKFTKRVQGLLVNANINEKINVFASGALVRGQFTTTQFVAQEGNQGPYKLRGPNNELFVLIVSGSETVYVNGVPLERGENRDYIIDYNAGEIIFNSTFPVTSEMRITVDYQFSERNYSRFTVFGGGSYTSEKFNLNVSVYSESDAKNQPLQQNLSTEQTQILADAGDDRDLMAAPSAVSQSFSENRILYRKELVGTEEIFVFSNDPSVELFSVNFTLVGPNQGNYVLSNDNAVTNIFEYVPPVAGVPQGNYEPIVQLVAPERLQIAVLNGRYKPSEKTNVFFELAGSKNDLNLFSSLDDDDNDGFAGKLRVNQSIIKSDSLWNLEALIDTDFIQKDFRTIQRLYRAEFNRDWNLEDQRDDQGNFNLGDQLLFTSGLQLSHLKKGRAYYNFEYLDYASNFNGNRHNFGANLRLGNFTVFSNTSYLNGESTINSSTFLRSFNRVVYGKNNKWAGAKLALEDNEQSVLATDSLTPLSQKYKSYEAFVGVGDSTKVFVELGYINRVNDSVRNNLVQRVNRSNTYYLKSRLIQNKATNLQLFVNYRALKANVEDSQNEQSLNSRLNFNQKLFKNILIWNTNFETNSGTLPQQDFTYVEVEAGQGAYTWFDYNENGVQELDEFELAQFADQGNYIRVLLPNQVFVRTHQNRLSQTVTVNLQQLSTSKDKWNKFFSHFYNQTSFLIDRKVRRDGNNFNLNPFESNEDNELALNNSIRNVLFYNRGKQRFTTSYTFLTNTSRNLLSIGFQENKLNNHQFNFNHKFATNWLINALGSFGTEESLSENFANRNFNIQEERFQPKLSYLFNENAQFDLFYQYTSKSNTIGSLESLSQNNYGLSFTYNNAQKIALTGAFNYFQNDFEGNPNTPVAYQMLEGLQPGKNFTWNLLAQKKLTKFLDLNLSYFGRKTETARTIHTGTVQLKAYF</sequence>
<keyword evidence="1" id="KW-0732">Signal</keyword>
<dbReference type="RefSeq" id="WP_224525430.1">
    <property type="nucleotide sequence ID" value="NZ_JAIUJR010000001.1"/>
</dbReference>
<organism evidence="2 3">
    <name type="scientific">Winogradskyella alexanderae</name>
    <dbReference type="NCBI Taxonomy" id="2877123"/>
    <lineage>
        <taxon>Bacteria</taxon>
        <taxon>Pseudomonadati</taxon>
        <taxon>Bacteroidota</taxon>
        <taxon>Flavobacteriia</taxon>
        <taxon>Flavobacteriales</taxon>
        <taxon>Flavobacteriaceae</taxon>
        <taxon>Winogradskyella</taxon>
    </lineage>
</organism>
<feature type="chain" id="PRO_5046504772" description="Outer membrane beta-barrel protein" evidence="1">
    <location>
        <begin position="19"/>
        <end position="1141"/>
    </location>
</feature>
<keyword evidence="3" id="KW-1185">Reference proteome</keyword>
<dbReference type="EMBL" id="JAIUJR010000001">
    <property type="protein sequence ID" value="MCA0131492.1"/>
    <property type="molecule type" value="Genomic_DNA"/>
</dbReference>
<name>A0ABS7XNA9_9FLAO</name>
<evidence type="ECO:0000256" key="1">
    <source>
        <dbReference type="SAM" id="SignalP"/>
    </source>
</evidence>
<evidence type="ECO:0000313" key="2">
    <source>
        <dbReference type="EMBL" id="MCA0131492.1"/>
    </source>
</evidence>
<gene>
    <name evidence="2" type="ORF">LBU54_02770</name>
</gene>
<evidence type="ECO:0000313" key="3">
    <source>
        <dbReference type="Proteomes" id="UP001198901"/>
    </source>
</evidence>
<feature type="signal peptide" evidence="1">
    <location>
        <begin position="1"/>
        <end position="18"/>
    </location>
</feature>
<evidence type="ECO:0008006" key="4">
    <source>
        <dbReference type="Google" id="ProtNLM"/>
    </source>
</evidence>